<keyword evidence="5" id="KW-0732">Signal</keyword>
<evidence type="ECO:0000313" key="17">
    <source>
        <dbReference type="Proteomes" id="UP000322699"/>
    </source>
</evidence>
<evidence type="ECO:0000259" key="14">
    <source>
        <dbReference type="PROSITE" id="PS51760"/>
    </source>
</evidence>
<dbReference type="InterPro" id="IPR017853">
    <property type="entry name" value="GH"/>
</dbReference>
<organism evidence="16 17">
    <name type="scientific">Rubripirellula obstinata</name>
    <dbReference type="NCBI Taxonomy" id="406547"/>
    <lineage>
        <taxon>Bacteria</taxon>
        <taxon>Pseudomonadati</taxon>
        <taxon>Planctomycetota</taxon>
        <taxon>Planctomycetia</taxon>
        <taxon>Pirellulales</taxon>
        <taxon>Pirellulaceae</taxon>
        <taxon>Rubripirellula</taxon>
    </lineage>
</organism>
<reference evidence="16 17" key="1">
    <citation type="submission" date="2019-08" db="EMBL/GenBank/DDBJ databases">
        <title>Deep-cultivation of Planctomycetes and their phenomic and genomic characterization uncovers novel biology.</title>
        <authorList>
            <person name="Wiegand S."/>
            <person name="Jogler M."/>
            <person name="Boedeker C."/>
            <person name="Pinto D."/>
            <person name="Vollmers J."/>
            <person name="Rivas-Marin E."/>
            <person name="Kohn T."/>
            <person name="Peeters S.H."/>
            <person name="Heuer A."/>
            <person name="Rast P."/>
            <person name="Oberbeckmann S."/>
            <person name="Bunk B."/>
            <person name="Jeske O."/>
            <person name="Meyerdierks A."/>
            <person name="Storesund J.E."/>
            <person name="Kallscheuer N."/>
            <person name="Luecker S."/>
            <person name="Lage O.M."/>
            <person name="Pohl T."/>
            <person name="Merkel B.J."/>
            <person name="Hornburger P."/>
            <person name="Mueller R.-W."/>
            <person name="Bruemmer F."/>
            <person name="Labrenz M."/>
            <person name="Spormann A.M."/>
            <person name="Op Den Camp H."/>
            <person name="Overmann J."/>
            <person name="Amann R."/>
            <person name="Jetten M.S.M."/>
            <person name="Mascher T."/>
            <person name="Medema M.H."/>
            <person name="Devos D.P."/>
            <person name="Kaster A.-K."/>
            <person name="Ovreas L."/>
            <person name="Rohde M."/>
            <person name="Galperin M.Y."/>
            <person name="Jogler C."/>
        </authorList>
    </citation>
    <scope>NUCLEOTIDE SEQUENCE [LARGE SCALE GENOMIC DNA]</scope>
    <source>
        <strain evidence="16 17">LF1</strain>
    </source>
</reference>
<keyword evidence="11" id="KW-0624">Polysaccharide degradation</keyword>
<keyword evidence="10 16" id="KW-0326">Glycosidase</keyword>
<comment type="caution">
    <text evidence="16">The sequence shown here is derived from an EMBL/GenBank/DDBJ whole genome shotgun (WGS) entry which is preliminary data.</text>
</comment>
<dbReference type="Pfam" id="PF07691">
    <property type="entry name" value="PA14"/>
    <property type="match status" value="1"/>
</dbReference>
<keyword evidence="9" id="KW-0119">Carbohydrate metabolism</keyword>
<dbReference type="CDD" id="cd04080">
    <property type="entry name" value="CBM6_cellulase-like"/>
    <property type="match status" value="1"/>
</dbReference>
<name>A0A5B1CIX4_9BACT</name>
<comment type="similarity">
    <text evidence="2">Belongs to the glycosyl hydrolase 10 (cellulase F) family.</text>
</comment>
<evidence type="ECO:0000256" key="10">
    <source>
        <dbReference type="ARBA" id="ARBA00023295"/>
    </source>
</evidence>
<sequence length="1567" mass="169398">MAKRSSFSRLNGRANSSVSRRISRVETLEARQLLAAEITGWVGSYYGSGTPDASPDLVRHDALIDFDWGQRSALNNTGDSDGSSARWESNLQSDHTATHQLILRMEPQDGLRVWVDNQIVVNAWNGAGSDEIIADVPLVADQATPVRIETRDISGASRLWLGWTSPELPVEVVGPEWTPLSTDQMQALDDAAPTGILFEQLSSVAGDFLGTGDVDHSAVTSGVRLSTIDASASGTTHPAQRTRGFFVPETSGDYQFRISGGDASRLLLADDGTPELSRVIASTDSATTPGQWNVDASQTSPPVALVAGVHYYLETRQVDSGSYDGLEVQWRQAGSAWEAIPNEQLRPLQAQIGVRAVVSAVSETDSSPTLSFDVSRTDDFGLDLVVQLHYGGTATRGSDYTGAPATVTIPAGQRSARVNINVVSDSVNDELETVEVSAASSSQYELSTPIRTRTTLTISGPLIPTGGSLIPSNPLTVTNIDEATGTSFANFTNRTANADGENDGTVNGTVLVVDTITTPPGASTVSARWNITQDVAASENVYVEFYYRRLGTLWSPMEFRLHDTLSFDDWGTTELIAKGFWQHAQIQIAAGQALSSSSLRAELAFDLAEDITDVEIANFQVRLTEDPLVPAQSFQNYPERDADSDWRWDAQQSVLENRRNELLVNVTNQAGAAVSGATVEVNQLQHSYGFGNIIRSEYISDVYSNSRTAESARHRAIASRLFNTLTIADGIRWRLWEINDNIGRQSVDWVNDNFDRLHGHHLTWGQFRLIPDSVEAEYFRLRDNVSQTAAREYLRTAQLEHVADIASELGGTIDGTDRPKIAHWDTVNHPVLLKELWNILRDGGSLAGPMGEVFDVAKANSHPDTLQMINEGQTIERVGIPRRTEYYDLIEELLDNGKPVEAIGFMNHFDLATAPSPTQFNAYLNEFAQLGLPLSMTEFDINSTGTDLQTQADWSEDYYLNVFANPATSFIIGYGFWESAHWRDEVGAHWYEADWEAKPNADVFVDQIFREWQTDTQGSTRTDGTYRTMAFDGQHQVTVTVGGHTYEAVVDVDSNGGVVDIQVDSPTVITDGTRIEAESYDEGGQGVAYHDTTTGNTGGQFRTDDVDIGANIDDGSPGFNVGWIAGGEWLHYTTDVQPGTYNVAARVASNNASAGDLKLLIGDGTSFTELGTFPVESTGGWGNWITVTLNDVDLGPHAGIDQVLRLEMVGGGFNLNWIEFNQEMDFGDAPQSYGTLLTDDGARHAAVGPQLGANRDTETDGIATPDADGDGSDDDGVMFGAINVDGTMAGVNIKLPADIEGQIDAWIDFNRNGSFDAGEKIIHDLSVNELEQTINYMIPTDIPGGITVGVTYARVRISSAGGLGPTGFAADGEVEDYVVSIVEPPQVESIVVNEGHSQRSSLDSVRITFDTVVDINQIDGNPFEITRAGSAGTLIPLVSIDDTSGKTVVDLSFAVGDSFVTGFGSLLDGDYQLRIDATLVTDRWVRLDGNRDGSAGDDYVMSATDGLFRMYGDANGSKSVGLTDFAAFRSVFGTSSSDANAMSGLDSDGDGDIGLTDFAAFRANFGT</sequence>
<evidence type="ECO:0000256" key="9">
    <source>
        <dbReference type="ARBA" id="ARBA00023277"/>
    </source>
</evidence>
<dbReference type="PANTHER" id="PTHR31490">
    <property type="entry name" value="GLYCOSYL HYDROLASE"/>
    <property type="match status" value="1"/>
</dbReference>
<evidence type="ECO:0000256" key="5">
    <source>
        <dbReference type="ARBA" id="ARBA00022729"/>
    </source>
</evidence>
<dbReference type="Pfam" id="PF00331">
    <property type="entry name" value="Glyco_hydro_10"/>
    <property type="match status" value="1"/>
</dbReference>
<dbReference type="GO" id="GO:0016020">
    <property type="term" value="C:membrane"/>
    <property type="evidence" value="ECO:0007669"/>
    <property type="project" value="InterPro"/>
</dbReference>
<dbReference type="SUPFAM" id="SSF141072">
    <property type="entry name" value="CalX-like"/>
    <property type="match status" value="1"/>
</dbReference>
<dbReference type="SMART" id="SM00758">
    <property type="entry name" value="PA14"/>
    <property type="match status" value="2"/>
</dbReference>
<dbReference type="Pfam" id="PF03160">
    <property type="entry name" value="Calx-beta"/>
    <property type="match status" value="1"/>
</dbReference>
<dbReference type="InterPro" id="IPR038081">
    <property type="entry name" value="CalX-like_sf"/>
</dbReference>
<dbReference type="InterPro" id="IPR037524">
    <property type="entry name" value="PA14/GLEYA"/>
</dbReference>
<dbReference type="SMART" id="SM00606">
    <property type="entry name" value="CBD_IV"/>
    <property type="match status" value="1"/>
</dbReference>
<evidence type="ECO:0000259" key="15">
    <source>
        <dbReference type="PROSITE" id="PS51820"/>
    </source>
</evidence>
<dbReference type="Gene3D" id="3.20.20.80">
    <property type="entry name" value="Glycosidases"/>
    <property type="match status" value="1"/>
</dbReference>
<evidence type="ECO:0000313" key="16">
    <source>
        <dbReference type="EMBL" id="KAA1259865.1"/>
    </source>
</evidence>
<dbReference type="Pfam" id="PF20009">
    <property type="entry name" value="GEVED"/>
    <property type="match status" value="1"/>
</dbReference>
<feature type="domain" description="CBM6" evidence="13">
    <location>
        <begin position="1073"/>
        <end position="1221"/>
    </location>
</feature>
<dbReference type="InterPro" id="IPR006584">
    <property type="entry name" value="Cellulose-bd_IV"/>
</dbReference>
<dbReference type="OrthoDB" id="9809277at2"/>
<dbReference type="InterPro" id="IPR045474">
    <property type="entry name" value="GEVED"/>
</dbReference>
<dbReference type="InterPro" id="IPR044846">
    <property type="entry name" value="GH10"/>
</dbReference>
<evidence type="ECO:0000256" key="12">
    <source>
        <dbReference type="SAM" id="MobiDB-lite"/>
    </source>
</evidence>
<keyword evidence="7 16" id="KW-0378">Hydrolase</keyword>
<dbReference type="InterPro" id="IPR005084">
    <property type="entry name" value="CBM6"/>
</dbReference>
<accession>A0A5B1CIX4</accession>
<keyword evidence="6" id="KW-0677">Repeat</keyword>
<comment type="catalytic activity">
    <reaction evidence="1">
        <text>Endohydrolysis of (1-&gt;4)-beta-D-xylosidic linkages in xylans.</text>
        <dbReference type="EC" id="3.2.1.8"/>
    </reaction>
</comment>
<keyword evidence="4 16" id="KW-0858">Xylan degradation</keyword>
<dbReference type="SUPFAM" id="SSF49785">
    <property type="entry name" value="Galactose-binding domain-like"/>
    <property type="match status" value="1"/>
</dbReference>
<dbReference type="GO" id="GO:0045493">
    <property type="term" value="P:xylan catabolic process"/>
    <property type="evidence" value="ECO:0007669"/>
    <property type="project" value="UniProtKB-KW"/>
</dbReference>
<gene>
    <name evidence="16" type="primary">cex</name>
    <name evidence="16" type="ORF">LF1_24020</name>
</gene>
<dbReference type="PROSITE" id="PS51175">
    <property type="entry name" value="CBM6"/>
    <property type="match status" value="1"/>
</dbReference>
<evidence type="ECO:0000256" key="2">
    <source>
        <dbReference type="ARBA" id="ARBA00007495"/>
    </source>
</evidence>
<dbReference type="InterPro" id="IPR001000">
    <property type="entry name" value="GH10_dom"/>
</dbReference>
<dbReference type="InterPro" id="IPR011658">
    <property type="entry name" value="PA14_dom"/>
</dbReference>
<dbReference type="Gene3D" id="3.90.182.10">
    <property type="entry name" value="Toxin - Anthrax Protective Antigen,domain 1"/>
    <property type="match status" value="1"/>
</dbReference>
<protein>
    <recommendedName>
        <fullName evidence="3">endo-1,4-beta-xylanase</fullName>
        <ecNumber evidence="3">3.2.1.8</ecNumber>
    </recommendedName>
</protein>
<dbReference type="EC" id="3.2.1.8" evidence="3"/>
<keyword evidence="17" id="KW-1185">Reference proteome</keyword>
<dbReference type="InterPro" id="IPR036439">
    <property type="entry name" value="Dockerin_dom_sf"/>
</dbReference>
<dbReference type="SUPFAM" id="SSF51445">
    <property type="entry name" value="(Trans)glycosidases"/>
    <property type="match status" value="1"/>
</dbReference>
<dbReference type="RefSeq" id="WP_068259796.1">
    <property type="nucleotide sequence ID" value="NZ_LWSK01000012.1"/>
</dbReference>
<dbReference type="Pfam" id="PF03422">
    <property type="entry name" value="CBM_6"/>
    <property type="match status" value="1"/>
</dbReference>
<proteinExistence type="inferred from homology"/>
<evidence type="ECO:0000259" key="13">
    <source>
        <dbReference type="PROSITE" id="PS51175"/>
    </source>
</evidence>
<dbReference type="PROSITE" id="PS51760">
    <property type="entry name" value="GH10_2"/>
    <property type="match status" value="1"/>
</dbReference>
<dbReference type="GO" id="GO:0031176">
    <property type="term" value="F:endo-1,4-beta-xylanase activity"/>
    <property type="evidence" value="ECO:0007669"/>
    <property type="project" value="UniProtKB-EC"/>
</dbReference>
<evidence type="ECO:0000256" key="1">
    <source>
        <dbReference type="ARBA" id="ARBA00000681"/>
    </source>
</evidence>
<dbReference type="PROSITE" id="PS51820">
    <property type="entry name" value="PA14"/>
    <property type="match status" value="2"/>
</dbReference>
<evidence type="ECO:0000256" key="8">
    <source>
        <dbReference type="ARBA" id="ARBA00022837"/>
    </source>
</evidence>
<feature type="domain" description="PA14" evidence="15">
    <location>
        <begin position="36"/>
        <end position="177"/>
    </location>
</feature>
<dbReference type="Gene3D" id="2.60.40.2030">
    <property type="match status" value="1"/>
</dbReference>
<feature type="domain" description="PA14" evidence="15">
    <location>
        <begin position="191"/>
        <end position="344"/>
    </location>
</feature>
<dbReference type="Proteomes" id="UP000322699">
    <property type="component" value="Unassembled WGS sequence"/>
</dbReference>
<feature type="region of interest" description="Disordered" evidence="12">
    <location>
        <begin position="1249"/>
        <end position="1274"/>
    </location>
</feature>
<feature type="domain" description="GH10" evidence="14">
    <location>
        <begin position="693"/>
        <end position="1007"/>
    </location>
</feature>
<dbReference type="GO" id="GO:0030246">
    <property type="term" value="F:carbohydrate binding"/>
    <property type="evidence" value="ECO:0007669"/>
    <property type="project" value="InterPro"/>
</dbReference>
<dbReference type="PANTHER" id="PTHR31490:SF88">
    <property type="entry name" value="BETA-XYLANASE"/>
    <property type="match status" value="1"/>
</dbReference>
<dbReference type="EMBL" id="VRLW01000001">
    <property type="protein sequence ID" value="KAA1259865.1"/>
    <property type="molecule type" value="Genomic_DNA"/>
</dbReference>
<keyword evidence="8" id="KW-0106">Calcium</keyword>
<evidence type="ECO:0000256" key="11">
    <source>
        <dbReference type="ARBA" id="ARBA00023326"/>
    </source>
</evidence>
<dbReference type="Gene3D" id="2.60.120.260">
    <property type="entry name" value="Galactose-binding domain-like"/>
    <property type="match status" value="1"/>
</dbReference>
<evidence type="ECO:0000256" key="4">
    <source>
        <dbReference type="ARBA" id="ARBA00022651"/>
    </source>
</evidence>
<dbReference type="SMART" id="SM00633">
    <property type="entry name" value="Glyco_10"/>
    <property type="match status" value="1"/>
</dbReference>
<dbReference type="SUPFAM" id="SSF56988">
    <property type="entry name" value="Anthrax protective antigen"/>
    <property type="match status" value="2"/>
</dbReference>
<evidence type="ECO:0000256" key="6">
    <source>
        <dbReference type="ARBA" id="ARBA00022737"/>
    </source>
</evidence>
<evidence type="ECO:0000256" key="7">
    <source>
        <dbReference type="ARBA" id="ARBA00022801"/>
    </source>
</evidence>
<evidence type="ECO:0000256" key="3">
    <source>
        <dbReference type="ARBA" id="ARBA00012590"/>
    </source>
</evidence>
<dbReference type="InterPro" id="IPR003644">
    <property type="entry name" value="Calx_beta"/>
</dbReference>
<dbReference type="InterPro" id="IPR008979">
    <property type="entry name" value="Galactose-bd-like_sf"/>
</dbReference>
<dbReference type="GO" id="GO:0007154">
    <property type="term" value="P:cell communication"/>
    <property type="evidence" value="ECO:0007669"/>
    <property type="project" value="InterPro"/>
</dbReference>
<dbReference type="Gene3D" id="1.10.1330.10">
    <property type="entry name" value="Dockerin domain"/>
    <property type="match status" value="1"/>
</dbReference>